<dbReference type="PROSITE" id="PS51178">
    <property type="entry name" value="PASTA"/>
    <property type="match status" value="3"/>
</dbReference>
<organism evidence="4">
    <name type="scientific">Deinococcus sp. VB142</name>
    <dbReference type="NCBI Taxonomy" id="3112952"/>
    <lineage>
        <taxon>Bacteria</taxon>
        <taxon>Thermotogati</taxon>
        <taxon>Deinococcota</taxon>
        <taxon>Deinococci</taxon>
        <taxon>Deinococcales</taxon>
        <taxon>Deinococcaceae</taxon>
        <taxon>Deinococcus</taxon>
    </lineage>
</organism>
<evidence type="ECO:0000256" key="1">
    <source>
        <dbReference type="SAM" id="MobiDB-lite"/>
    </source>
</evidence>
<evidence type="ECO:0000256" key="2">
    <source>
        <dbReference type="SAM" id="Phobius"/>
    </source>
</evidence>
<dbReference type="SMART" id="SM00740">
    <property type="entry name" value="PASTA"/>
    <property type="match status" value="3"/>
</dbReference>
<name>A0AAU6Q5S6_9DEIO</name>
<feature type="domain" description="PASTA" evidence="3">
    <location>
        <begin position="294"/>
        <end position="361"/>
    </location>
</feature>
<proteinExistence type="predicted"/>
<dbReference type="RefSeq" id="WP_339097036.1">
    <property type="nucleotide sequence ID" value="NZ_CP149782.1"/>
</dbReference>
<feature type="compositionally biased region" description="Pro residues" evidence="1">
    <location>
        <begin position="436"/>
        <end position="463"/>
    </location>
</feature>
<keyword evidence="2" id="KW-0472">Membrane</keyword>
<evidence type="ECO:0000313" key="4">
    <source>
        <dbReference type="EMBL" id="WYF45710.1"/>
    </source>
</evidence>
<feature type="compositionally biased region" description="Low complexity" evidence="1">
    <location>
        <begin position="14"/>
        <end position="28"/>
    </location>
</feature>
<feature type="domain" description="PASTA" evidence="3">
    <location>
        <begin position="226"/>
        <end position="292"/>
    </location>
</feature>
<dbReference type="Pfam" id="PF03793">
    <property type="entry name" value="PASTA"/>
    <property type="match status" value="3"/>
</dbReference>
<reference evidence="4" key="1">
    <citation type="submission" date="2024-03" db="EMBL/GenBank/DDBJ databases">
        <title>Deinococcus weizhi sp. nov., isolated from human skin.</title>
        <authorList>
            <person name="Wei Z."/>
            <person name="Tian F."/>
            <person name="Yang C."/>
            <person name="Xin L.T."/>
            <person name="Wen Z.J."/>
            <person name="Lan K.C."/>
            <person name="Yu L."/>
            <person name="Zhe W."/>
            <person name="Dan F.D."/>
            <person name="Jun W."/>
            <person name="Rui Z."/>
            <person name="Yong X.J."/>
            <person name="Ting Y."/>
            <person name="Wei X."/>
            <person name="Xu Z.G."/>
            <person name="Xin Z."/>
            <person name="Dong F.G."/>
            <person name="Ni X.M."/>
            <person name="Zheng M.G."/>
            <person name="Chun Y."/>
            <person name="Qian W.X."/>
        </authorList>
    </citation>
    <scope>NUCLEOTIDE SEQUENCE</scope>
    <source>
        <strain evidence="4">VB142</strain>
    </source>
</reference>
<feature type="region of interest" description="Disordered" evidence="1">
    <location>
        <begin position="434"/>
        <end position="514"/>
    </location>
</feature>
<feature type="compositionally biased region" description="Low complexity" evidence="1">
    <location>
        <begin position="464"/>
        <end position="477"/>
    </location>
</feature>
<keyword evidence="2" id="KW-0812">Transmembrane</keyword>
<feature type="domain" description="PASTA" evidence="3">
    <location>
        <begin position="365"/>
        <end position="430"/>
    </location>
</feature>
<keyword evidence="2" id="KW-1133">Transmembrane helix</keyword>
<dbReference type="EMBL" id="CP149782">
    <property type="protein sequence ID" value="WYF45710.1"/>
    <property type="molecule type" value="Genomic_DNA"/>
</dbReference>
<feature type="transmembrane region" description="Helical" evidence="2">
    <location>
        <begin position="197"/>
        <end position="218"/>
    </location>
</feature>
<gene>
    <name evidence="4" type="ORF">WDJ50_06225</name>
</gene>
<evidence type="ECO:0000259" key="3">
    <source>
        <dbReference type="PROSITE" id="PS51178"/>
    </source>
</evidence>
<dbReference type="CDD" id="cd06577">
    <property type="entry name" value="PASTA_pknB"/>
    <property type="match status" value="3"/>
</dbReference>
<dbReference type="Gene3D" id="3.30.10.20">
    <property type="match status" value="3"/>
</dbReference>
<feature type="region of interest" description="Disordered" evidence="1">
    <location>
        <begin position="1"/>
        <end position="29"/>
    </location>
</feature>
<protein>
    <submittedName>
        <fullName evidence="4">PASTA domain-containing protein</fullName>
    </submittedName>
</protein>
<feature type="compositionally biased region" description="Low complexity" evidence="1">
    <location>
        <begin position="485"/>
        <end position="503"/>
    </location>
</feature>
<accession>A0AAU6Q5S6</accession>
<sequence>MTGPDSSKPAGQGQSRTSSPPSSLPTQPIDGKYRVLRELAQDGHVRLFEVQAAEGVTRQVAWFDVVSPADRQQFHAYRTALRSINPAGLTDVVARPGAYYAVWQPVTGAPLQEVAAQPTKRQETIDAVEALGRKLADSGFALTDADVVLHGDQPEVAYLRPVPARTPEEIAALNAGVLSGLRGGRVKQKRERRPGAWLGWLTFVPGLLFLGGAGWLGAKAAQIYLNPPVGEVASVTSRPAQEAAKALTSKGFRVEYTYGESGTLPVGAVIRQEPEGGTNLPIGRQVILTVNKPTPLIVPKLEDMTLQQAEGPLKDSALKLGKVIKVDGTVSKTPEGRIVAQIPPAGASTQRNQPVQVMVSTGVRGEETFIIDLRGLTFDQAREWARAAGLVVTDVTRQPSDKTENTVLSQEPAPWATVAVGSKVKLVIASVKYTPPSTPAEPLPIPPPYVPPPPPEPVTPPSQTPAQTVPQTQEQPSTPTPSPTPEQTAPDTGTTAPQTAPAQDTPPPAVDTTPRQVNLRYTFPADLPAGTYSITVQDASGEREIMPGVGAEQVAGRLAQAPLTVQGNAVFIIRRNGAEYTRVAAQ</sequence>
<dbReference type="AlphaFoldDB" id="A0AAU6Q5S6"/>
<dbReference type="InterPro" id="IPR005543">
    <property type="entry name" value="PASTA_dom"/>
</dbReference>